<comment type="caution">
    <text evidence="5">The sequence shown here is derived from an EMBL/GenBank/DDBJ whole genome shotgun (WGS) entry which is preliminary data.</text>
</comment>
<dbReference type="InterPro" id="IPR017868">
    <property type="entry name" value="Filamin/ABP280_repeat-like"/>
</dbReference>
<sequence>MEPPMVRIIDATKTQFFAPTNVVAGQPYTMIIFPHDSSDQPLSCATGLSAALSVPTAWGGATPGDISFLCGPGLSRIPSGTGGFQVGFGGASNTLQPHYESSIYHYVYLDSVNPPKMVAFKYNAAGSWEHRAYWGQNLLTNSVDGTPARWRAGDLPPAGSWQRLVVPAASVGLEGLQVTDLAIALDSGDPEVTCVAAYGSFGVLVGGVEYPWFEGAYPVGATNAPATEWVRPSDMLSSPTSVTAVLAPLMVRFLATTAAGPFSTSVTTAEGVPLLGSPAPVTVIPCGYALSSAPYYAGRAITVTMHARDLYGNLIACTTATASLPFLIYMNGANLEGTSSLTWTCSSNNFVGAVVPTAAGTITLRISTRTLREDRITVTLVVDPDPSCISASLSSYSLGLTALGAVPAQDTLSATAVDCSGNGIPCTPATAGIPFRVLVDRVPVTATWSCGTGNTFVATFTVTTAGSSVPVEPEAIGNGVIVQGCYSVFISPGPAVMANSDFLYLGLAYRGASFPLWITPRDAYGNPVTCSGVSSSNFLPSSVGVVPDFTTSCPTEPGERYNMPQFAMVFHSTGAAALSVFYGGSGNAMLARYYEDLAVAETGSADWGWELSSIRWSATYPPVPGPKTLMHLRHMTGATWRDETPRHHHASYLVGSNLELTHRYGGGYYLPPGQNSQRIDLPVRALQKLADGAQWTMHTWMQSLSSNPAFPVLAMDDGATFLPTVVLETSGDIRLAGSATPLATQWTTIAGVGPPFLLTATRSGSAYAAYINGVSVGSVPMFGLPSAKTMIAWSLAHARSSASWANSEFEGQFWEVALMDGAASAMEVAAFFEATRVRYGLASAESSRTMAVVAGTPINVTVYAATPNQDQFVCRNGVSHPFTIEVSPAIPEGTVVWSCTPEGLYLAVWTLTRSDIYRVVLESSGATAGDPPLVITVFPGPVDPAHCIQTTSAAGDVGMRQAVMLVAADQYDNRIGCVDGTAGTLASITWGGTPLTIYLDPAHAPSTVLLRWHAGTGWLDHGASWGLDLLGSLEPGAAPKQMGPLPPTGRWVRLEVAAAAVGLAGASIQGVSFGLIGGQAVWGATGLIGVTPWLEGSLPAGATPSPADPAAGMEAWEWVPAEGLTHPLSPTTAADSSEPIYWSTFMPAACTASPRTLSVQIGAHTVPTDVAVTITGPPTAGSSVIKPPGSPPGGVALLAVQPADLSGNPVFCGAPGWVSPLSLTLAGVPLEATWSCADSLARIDNCAGSCQVGQSLAGGVVPAAGDSLYAWVVIANTVTSPLTALMLQARAGGSWEHRAVWGDPGAFDAAVLAPTGQRTLMGGLPDRGTWVRVEVPLAAVGLTPGDGAGLTDLGLAIAGGQVAVGSMGLLRADGTEVPFPTPMTAAGGLLAGLEATAIVDPAVWVSPTTASPGAGRRAMLARWTTPRPPSAGTLELHFPDGTLKPVGLSTIGPPDVSHSGLRVPATLVAGSKALVGVRSLDEDARRVFCGTSSWGSPLALTWNGTYLAGQAWSCAVLLSEAQIPAGTGTRQLCFSGAASAATHIFAWVFLDPDDLPTAMMMQAHASGSWEHRAVWGDPVAIDPSVFSTGHRSLMGALPRSGGWVRLTASMSVLNVPPGTTIDKTALAIAEGRVTMGAIGVILADGSERPHTTLEPATLPGSVAAGRPGPVGWVDPWTVDADMSRFVSLAVWTAATVPGPYSLGVVFPGGVTVEMPVVVVPDVASALGSSYAVSPLSPAVGQSIVVTIHVGDQFANPIGCTAATAATTADVLWESGAILSSWLTWSCGSGGAFVVHFACLDVPTGSYDLAVTIAGLSIAPDTPLAVTAEGVDVGQTVALGALTAMAGSPYPVLVSLATASGAQLACSQADPTEAPLLELDGAAPTDLQWSCASGGHRTADLDAGAGAGAGGAGAEAGHGFTSGAAFAATPPGLESLMYSWVFLDAAARPSALTLRWVVSGAARQVTLPMAEVPADCWVRVGATQGQLGLAAVGPVTGLGWSATGGRAAFGASGYVGAAGGREVPWFQCGLPADAAWVPTGGAGAATGPTMLGATDLLHPMLPPVELGGRPCGADALHWASFTAPCQAGPHTLRLTVATGAEPITRSVTVVPGPIVAALCTVAAPSRAVAGQPLRVVYRARDGCGNEVACTAATAGSTFGLSWSQTVAPAVSWGCTDDLPARFAATLNADAQWGLRVLRPTTYAGAAIGADITVPVMPAVSPADSVLVASRVTAAGAPFAVLIAALTPAGTVDTCLAQWADGPFAITWGEDQPAGAATPAAAAATPADLRWACLPGGHRDEAQPAQHGLFFHGPAPSGASPGFVLPTGGRLFAWVHLDPVDPPRATLRIRWQTPSASATTYWGQADPTPGYIHMGTAMPPAGRWVRLEVPVATAGLGLLPLTGLGYSLSQGRLAMGTVGVLTSPGTAAEVAAVWMSCAMPTGGTITTDADAAHWLGPLAMLDPMAPVPAASGFCGDEALFMGVFGPTRAGNFTLRVVAANGTGPAEGAEVAGSPLVVTVTPGPITAALSSCTTAGLRAVAGAPYALTIAGRDQWGNLVPCVASAASPFTVTWAGGPPPGLQWSCDGAGRSVATVLPTQAAQAVTLEVRLAADGALVGGGSFSLAVAAGPADPAAGSALAPGRVVAGELLAVALTPRDALGNRIGCTDDGGEGDEGGGGGTTSPAGGLLWDGAALTAADEGVRWSCTTGAVRAPSAWAFLSTSSPLAVPAGSPMYAWVYLSPAVTDLRFLLGCALGSRIAHWGPESATPAADTIQMGPLPPSGRWLRVETGPGFLTAGGLACAALDRMALTTAGGPAAYGAVGFLNATTGAPRRWFSCGPPPGTTPAATPHSWLGPEGLLDPLGAAAVGTPCGGEPAFMAEFVPTVAGVHRLVGTLDGAPAAAAFNVTVVPAPIARSACLLNATAEGRVGEPYTFRLAARDRYGNRVGCTAETANATFGAMWSGLTPADLRWACTSGAGDGAGDGDTEGDTEGEFEGTFTPTAAGPFSLALTYGGLLVGPDGGVSLGVTILPGAPTVLSTASGAASGPFGAPVVVAVTAVDCYGRAGAGCTDNATAGAAFGLLVDGAPPGPAAVAWSCGPGGLYVARYLPTALGPVNLTVTCGGVPLAGAPLAPTVVGPRLSHPRPKEASPRCRASVPTNLAPARLACGPVWRVAPARLAFGWLTSSFTAPSPATGCDGPYVLTVAARDPSGAPVPCLAATAAGTFGLLWDGAPALDNGSLEIGPVSWSCAAGGQFAASFAVSQAGAHTVAPTYGGLALAPGPAAVNITAGPIAFLTSAVALASSVVTAGSACIVRISPRDACYNPVPCQDPAQGPAQFRIYLASPLAFRLMPYAMTWSCSAANGSSGPAIFVASFTPTMAGSQRLSVRTLSVRIAAHMPLRVEPGGLSAAESSFGVNGTADTTAGAPLSLVVTGRDAYGNVVACTAATAATTFGLQWDGAAPSAALGLNWTCSADVPALFVATVTPTGAGPHTALDRRPSSPPYAFPFIPSHRRPPVPTAAPLASSSTASIAAGTSELVGLSPAGGTLAAGSPATVRVAGRDAFGNPVPCTAAATATAGESPFTVAAEDGSPLAGLSWACSADVPALFVGTFTPALADVGPHTLTVLCAGAPLLLAGGGSASLNVTVTAIISRPSTPGHNRPPLGRPEQLRHRGRGTAVPAGSQLVVTVTARDAAGTVIPCTGPTANATFGLLVGLAAPAGLTWSCSADLPARFVARLAAPEATGPTSLAVTLGGLPLGGGSGAAITVTPGPLPPVAPPTSLSSPPAVPHHSPRPLPLPAELLIISSRLRPVLPPPPGHLSAAVVSAGRSGFLGGCGGGGECACLAGAACTLLAVAGRDSAGAAVGCTNATAATTFGLQWDGAAPPAGSGDGAAALGLSWSCSADVPSLFVATGTLTAAGSHRVAATYGGLVLGGGGGAAVNLTVTPGPPAASASRVVAAPAGTLTAGSAGTVVLAARDAYGNPIGCSNATAAAAFGLQWAGGGAAAAADAAVRWSCSGAAPALFVGAFGAPTASGAHLLRLPVAVGPGPVSPQQSGLSCPALATAGAPLRVTIAARDAYGNAVPCTAASSDSDADAEGAAAAAGLELQWDGGAAPAGLNWTCSGDVPALFVATFTPTGAGPHTLGARCGGVSLGAGGAAQVEVGPGSLSAGTSALVGLWSGGAEAGAGGTLAAGSPATVRVAGRDAFGNPVPCTATATATAGGAPFTVAAEDGSPLAGLSWACSADVPALFVGTFTPALADVGPHTLTVLCAGAPLLLAGGGSASLNVTVTGPASAGRSSFVIGGGGAGVTAVPAGSQLVVTVTARDAAGTVIPCTGPTANATFGLLVADGGPVVSWGCSAEVPARFVGSVTATGAAGSAHAVTVTALGDGGVLGGGPVTVTISAGLLPQPPHASPSRRPVFGHGICGMPHGAVPCAGAAVVAAGRSVFVAPASIPAGAACTVLVAARDGAGVAVPCTGALAGSTFGLLWDGAGGAAVPGGGGGPTWSCSPETPSRFAAALAPTQAGPHTVAISYGGQPVPTVATGAGAAAAPAPVVVAVVWVTAGAAAAGPSDFGAPATSRADPTAAGATAVTFTARDAYGNRVPCTAATAGATFALLVDGAPAAANVSWGCANATAGSGTGSGESEASVFVARWASGALGAHVLTATCGGAPMSGRAVCTLLPASKPSPITRTCLLPSRTSPVRVAVEARDGYGNRVGCTALTAGTAFELLWDGAPAPQPAPDPAWSCGGTGSSASLTPSSVEEDFVGEVRPPAPGPHVLAVGTRVVAEGGVGASGRLALLAQGNTTLAVTAPAMANTSRLAWVVAPSGGSAAAAAVVVVGLGQNLTLGLEARDAAGALIPCPYASPEPPFGVLWDGAALPQVEWGCAPGNVTLPDGTPGPGSLYRARFAAWAGLPAAGAANGTTAVNCTLEVRCSDGGGGGGSAVVVVVDGGPRLVTVINDTTSPVVGELRLTSSNPAGDGAWARPGDTLRGRFLASEPLRSAAVTIAGHPLAARPTTTTTTAAAAAGEWWEATVVVGPADCAAWEGAALGFAVTEATDLAGNGLRAAPVVAASGAGAVVLDCTAPAVSRLAFGSSNANPRVAQPGDLLTVALTATEPGPPEGVRLTIAGHPVNVILAPAARAGTIASTNHSAGTGTNHSAGTSSNSASAVGVAFVGSYRLGAADAVGPVGFLLSGLADRAGNSLAAALSVATEGPSLIYFVPEEETRRCWGDADCQQGGDGAARCQSTAAGGGGGLVWGCRCTGPQFALVEAAAANNRTSGDACLRVGPAGATGLWAAYLGGALGALLLAGLAALGLLLLVRRRRRRQDDKRIHVVEAAEASGPGGPAALVAVNPLLGAEASDGAFELAALKAPQQQPQPQPADKNDGKLCPDSWSPATPAVVKSDDEAIPPPARSASPVLLTDAMPFPSPSPPPPLAAAALLEMAMARPPEDLGAATSLPAALLRPSAADTAATPPPPPFSAWLAAAPSAPPPPPPPPLAGPTTPPPQPSASLGGELTMADVSLLGSAPPAAAAARGADAPGRVLPGSLDLSLSAAPTPTPSAATATPTEALLRMMQTPTPNPSLDVLLLGAALSARRPRPRPRPHPHRPRVASSDTPPPAPRGTDLNLPPAPRGRLPPPPPPGLPTYEHPLVSDPQPAAEPPSRPTIPGSLTSPSAYPVAAFQETKYADAVFVTDFRSAPAGAPPLVPTPTAPAPTPAPTPSSASRVQPAPLSLTPQPADEIKRLHNAIAHLEQSNTIMMEDPELREYVAENESIIAGMRRTIVGLEARLKEEQDKLVAELRALQLAAQRAHAEQQGQATPPPPTSSAVSSAGDHPLPETGTQAPSASAPSAPGQQGGTPPGDADTQGQGGLYL</sequence>
<feature type="region of interest" description="Disordered" evidence="3">
    <location>
        <begin position="5472"/>
        <end position="5677"/>
    </location>
</feature>
<dbReference type="PROSITE" id="PS50194">
    <property type="entry name" value="FILAMIN_REPEAT"/>
    <property type="match status" value="1"/>
</dbReference>
<feature type="region of interest" description="Disordered" evidence="3">
    <location>
        <begin position="5814"/>
        <end position="5879"/>
    </location>
</feature>
<dbReference type="Gene3D" id="2.60.120.200">
    <property type="match status" value="1"/>
</dbReference>
<keyword evidence="4" id="KW-0472">Membrane</keyword>
<feature type="compositionally biased region" description="Low complexity" evidence="3">
    <location>
        <begin position="5555"/>
        <end position="5577"/>
    </location>
</feature>
<keyword evidence="4" id="KW-0812">Transmembrane</keyword>
<feature type="compositionally biased region" description="Low complexity" evidence="3">
    <location>
        <begin position="5848"/>
        <end position="5859"/>
    </location>
</feature>
<feature type="compositionally biased region" description="Pro residues" evidence="3">
    <location>
        <begin position="5708"/>
        <end position="5725"/>
    </location>
</feature>
<feature type="region of interest" description="Disordered" evidence="3">
    <location>
        <begin position="5708"/>
        <end position="5736"/>
    </location>
</feature>
<feature type="compositionally biased region" description="Pro residues" evidence="3">
    <location>
        <begin position="5634"/>
        <end position="5649"/>
    </location>
</feature>
<feature type="compositionally biased region" description="Basic residues" evidence="3">
    <location>
        <begin position="5601"/>
        <end position="5615"/>
    </location>
</feature>
<proteinExistence type="predicted"/>
<feature type="coiled-coil region" evidence="2">
    <location>
        <begin position="5781"/>
        <end position="5812"/>
    </location>
</feature>
<evidence type="ECO:0000256" key="2">
    <source>
        <dbReference type="SAM" id="Coils"/>
    </source>
</evidence>
<feature type="compositionally biased region" description="Low complexity" evidence="3">
    <location>
        <begin position="5532"/>
        <end position="5547"/>
    </location>
</feature>
<evidence type="ECO:0000256" key="3">
    <source>
        <dbReference type="SAM" id="MobiDB-lite"/>
    </source>
</evidence>
<evidence type="ECO:0000256" key="4">
    <source>
        <dbReference type="SAM" id="Phobius"/>
    </source>
</evidence>
<keyword evidence="4" id="KW-1133">Transmembrane helix</keyword>
<feature type="compositionally biased region" description="Pro residues" evidence="3">
    <location>
        <begin position="5493"/>
        <end position="5513"/>
    </location>
</feature>
<name>A0ABQ8UIK7_9EUKA</name>
<dbReference type="PANTHER" id="PTHR24216:SF65">
    <property type="entry name" value="PAXILLIN-LIKE PROTEIN 1"/>
    <property type="match status" value="1"/>
</dbReference>
<organism evidence="5 6">
    <name type="scientific">Paratrimastix pyriformis</name>
    <dbReference type="NCBI Taxonomy" id="342808"/>
    <lineage>
        <taxon>Eukaryota</taxon>
        <taxon>Metamonada</taxon>
        <taxon>Preaxostyla</taxon>
        <taxon>Paratrimastigidae</taxon>
        <taxon>Paratrimastix</taxon>
    </lineage>
</organism>
<dbReference type="Proteomes" id="UP001141327">
    <property type="component" value="Unassembled WGS sequence"/>
</dbReference>
<evidence type="ECO:0000313" key="5">
    <source>
        <dbReference type="EMBL" id="KAJ4457547.1"/>
    </source>
</evidence>
<evidence type="ECO:0000256" key="1">
    <source>
        <dbReference type="PROSITE-ProRule" id="PRU00087"/>
    </source>
</evidence>
<keyword evidence="6" id="KW-1185">Reference proteome</keyword>
<dbReference type="SUPFAM" id="SSF49899">
    <property type="entry name" value="Concanavalin A-like lectins/glucanases"/>
    <property type="match status" value="1"/>
</dbReference>
<keyword evidence="2" id="KW-0175">Coiled coil</keyword>
<reference evidence="5" key="1">
    <citation type="journal article" date="2022" name="bioRxiv">
        <title>Genomics of Preaxostyla Flagellates Illuminates Evolutionary Transitions and the Path Towards Mitochondrial Loss.</title>
        <authorList>
            <person name="Novak L.V.F."/>
            <person name="Treitli S.C."/>
            <person name="Pyrih J."/>
            <person name="Halakuc P."/>
            <person name="Pipaliya S.V."/>
            <person name="Vacek V."/>
            <person name="Brzon O."/>
            <person name="Soukal P."/>
            <person name="Eme L."/>
            <person name="Dacks J.B."/>
            <person name="Karnkowska A."/>
            <person name="Elias M."/>
            <person name="Hampl V."/>
        </authorList>
    </citation>
    <scope>NUCLEOTIDE SEQUENCE</scope>
    <source>
        <strain evidence="5">RCP-MX</strain>
    </source>
</reference>
<accession>A0ABQ8UIK7</accession>
<dbReference type="PANTHER" id="PTHR24216">
    <property type="entry name" value="PAXILLIN-RELATED"/>
    <property type="match status" value="1"/>
</dbReference>
<dbReference type="InterPro" id="IPR013320">
    <property type="entry name" value="ConA-like_dom_sf"/>
</dbReference>
<evidence type="ECO:0000313" key="6">
    <source>
        <dbReference type="Proteomes" id="UP001141327"/>
    </source>
</evidence>
<feature type="transmembrane region" description="Helical" evidence="4">
    <location>
        <begin position="5299"/>
        <end position="5324"/>
    </location>
</feature>
<gene>
    <name evidence="5" type="ORF">PAPYR_6902</name>
</gene>
<protein>
    <submittedName>
        <fullName evidence="5">Uncharacterized protein</fullName>
    </submittedName>
</protein>
<feature type="repeat" description="Filamin" evidence="1">
    <location>
        <begin position="3026"/>
        <end position="3133"/>
    </location>
</feature>
<feature type="region of interest" description="Disordered" evidence="3">
    <location>
        <begin position="5376"/>
        <end position="5415"/>
    </location>
</feature>
<dbReference type="EMBL" id="JAPMOS010000044">
    <property type="protein sequence ID" value="KAJ4457547.1"/>
    <property type="molecule type" value="Genomic_DNA"/>
</dbReference>